<evidence type="ECO:0000313" key="1">
    <source>
        <dbReference type="EMBL" id="SKB32911.1"/>
    </source>
</evidence>
<dbReference type="RefSeq" id="WP_079682326.1">
    <property type="nucleotide sequence ID" value="NZ_FUYQ01000003.1"/>
</dbReference>
<dbReference type="Proteomes" id="UP000190852">
    <property type="component" value="Unassembled WGS sequence"/>
</dbReference>
<reference evidence="2" key="1">
    <citation type="submission" date="2017-02" db="EMBL/GenBank/DDBJ databases">
        <authorList>
            <person name="Varghese N."/>
            <person name="Submissions S."/>
        </authorList>
    </citation>
    <scope>NUCLEOTIDE SEQUENCE [LARGE SCALE GENOMIC DNA]</scope>
    <source>
        <strain evidence="2">DSM 24967</strain>
    </source>
</reference>
<evidence type="ECO:0008006" key="3">
    <source>
        <dbReference type="Google" id="ProtNLM"/>
    </source>
</evidence>
<organism evidence="1 2">
    <name type="scientific">Parabacteroides chartae</name>
    <dbReference type="NCBI Taxonomy" id="1037355"/>
    <lineage>
        <taxon>Bacteria</taxon>
        <taxon>Pseudomonadati</taxon>
        <taxon>Bacteroidota</taxon>
        <taxon>Bacteroidia</taxon>
        <taxon>Bacteroidales</taxon>
        <taxon>Tannerellaceae</taxon>
        <taxon>Parabacteroides</taxon>
    </lineage>
</organism>
<proteinExistence type="predicted"/>
<gene>
    <name evidence="1" type="ORF">SAMN05660349_00607</name>
</gene>
<accession>A0A1T5AD32</accession>
<keyword evidence="2" id="KW-1185">Reference proteome</keyword>
<dbReference type="Pfam" id="PF11306">
    <property type="entry name" value="DUF3108"/>
    <property type="match status" value="1"/>
</dbReference>
<dbReference type="EMBL" id="FUYQ01000003">
    <property type="protein sequence ID" value="SKB32911.1"/>
    <property type="molecule type" value="Genomic_DNA"/>
</dbReference>
<sequence length="299" mass="34209">MKEDNRHQETIQCPVCLSNAFLWLLITLLALPLAGAKGQCVMENNAFLPGERLQMDVYFKWGLIMPKAGNVELLIDNAVNGTRNGNGQNGAAYRYRLLFKTTSMFDHIFKMRDTIDCHYSKEMQLLRSEKRVNEGGKYLVDDLKFTYNEGLTRVRSHRYNLEKTKIDTVLVSEGCMTDMLGATLFLRTHDISAMRVGDVIPFRIAVGRDRVNVRFRYAGQSIVEHGDNVKFKTKRFYMDIFDEAFTETKEAIEVWVSDDGNKIPIKIKAKLKIGSAEVKFRSISGNRHPLTSRIVIPSR</sequence>
<protein>
    <recommendedName>
        <fullName evidence="3">DUF3108 domain-containing protein</fullName>
    </recommendedName>
</protein>
<dbReference type="AlphaFoldDB" id="A0A1T5AD32"/>
<name>A0A1T5AD32_9BACT</name>
<evidence type="ECO:0000313" key="2">
    <source>
        <dbReference type="Proteomes" id="UP000190852"/>
    </source>
</evidence>
<dbReference type="InterPro" id="IPR021457">
    <property type="entry name" value="DUF3108"/>
</dbReference>